<evidence type="ECO:0000256" key="6">
    <source>
        <dbReference type="ARBA" id="ARBA00022729"/>
    </source>
</evidence>
<dbReference type="GO" id="GO:0051897">
    <property type="term" value="P:positive regulation of phosphatidylinositol 3-kinase/protein kinase B signal transduction"/>
    <property type="evidence" value="ECO:0007669"/>
    <property type="project" value="InterPro"/>
</dbReference>
<feature type="compositionally biased region" description="Polar residues" evidence="13">
    <location>
        <begin position="160"/>
        <end position="175"/>
    </location>
</feature>
<protein>
    <recommendedName>
        <fullName evidence="3">Hematopoietic cell signal transducer</fullName>
    </recommendedName>
    <alternativeName>
        <fullName evidence="12">DNAX-activation protein 10</fullName>
    </alternativeName>
    <alternativeName>
        <fullName evidence="11">Membrane protein DAP10</fullName>
    </alternativeName>
</protein>
<dbReference type="GO" id="GO:0005102">
    <property type="term" value="F:signaling receptor binding"/>
    <property type="evidence" value="ECO:0007669"/>
    <property type="project" value="InterPro"/>
</dbReference>
<dbReference type="Pfam" id="PF07213">
    <property type="entry name" value="DAP10"/>
    <property type="match status" value="1"/>
</dbReference>
<evidence type="ECO:0000256" key="11">
    <source>
        <dbReference type="ARBA" id="ARBA00031053"/>
    </source>
</evidence>
<evidence type="ECO:0000256" key="1">
    <source>
        <dbReference type="ARBA" id="ARBA00004479"/>
    </source>
</evidence>
<evidence type="ECO:0000256" key="10">
    <source>
        <dbReference type="ARBA" id="ARBA00023180"/>
    </source>
</evidence>
<accession>A0A8D0U138</accession>
<feature type="compositionally biased region" description="Low complexity" evidence="13">
    <location>
        <begin position="143"/>
        <end position="155"/>
    </location>
</feature>
<evidence type="ECO:0000256" key="14">
    <source>
        <dbReference type="SAM" id="Phobius"/>
    </source>
</evidence>
<name>A0A8D0U138_PIG</name>
<keyword evidence="5 14" id="KW-0812">Transmembrane</keyword>
<keyword evidence="7 14" id="KW-1133">Transmembrane helix</keyword>
<gene>
    <name evidence="15" type="primary">HCST</name>
</gene>
<proteinExistence type="inferred from homology"/>
<evidence type="ECO:0000256" key="13">
    <source>
        <dbReference type="SAM" id="MobiDB-lite"/>
    </source>
</evidence>
<dbReference type="InterPro" id="IPR009861">
    <property type="entry name" value="HCST"/>
</dbReference>
<reference evidence="15" key="1">
    <citation type="submission" date="2025-08" db="UniProtKB">
        <authorList>
            <consortium name="Ensembl"/>
        </authorList>
    </citation>
    <scope>IDENTIFICATION</scope>
</reference>
<keyword evidence="4" id="KW-0597">Phosphoprotein</keyword>
<evidence type="ECO:0000256" key="8">
    <source>
        <dbReference type="ARBA" id="ARBA00023136"/>
    </source>
</evidence>
<dbReference type="PANTHER" id="PTHR21409:SF1">
    <property type="entry name" value="HEMATOPOIETIC CELL SIGNAL TRANSDUCER"/>
    <property type="match status" value="1"/>
</dbReference>
<evidence type="ECO:0000256" key="4">
    <source>
        <dbReference type="ARBA" id="ARBA00022553"/>
    </source>
</evidence>
<keyword evidence="6" id="KW-0732">Signal</keyword>
<feature type="compositionally biased region" description="Low complexity" evidence="13">
    <location>
        <begin position="341"/>
        <end position="351"/>
    </location>
</feature>
<evidence type="ECO:0000313" key="15">
    <source>
        <dbReference type="Ensembl" id="ENSSSCP00015017484.1"/>
    </source>
</evidence>
<dbReference type="PANTHER" id="PTHR21409">
    <property type="entry name" value="HEMATOPOIETIC CELL SIGNAL TRANSDUCER"/>
    <property type="match status" value="1"/>
</dbReference>
<feature type="region of interest" description="Disordered" evidence="13">
    <location>
        <begin position="236"/>
        <end position="258"/>
    </location>
</feature>
<feature type="region of interest" description="Disordered" evidence="13">
    <location>
        <begin position="143"/>
        <end position="192"/>
    </location>
</feature>
<evidence type="ECO:0000256" key="12">
    <source>
        <dbReference type="ARBA" id="ARBA00031263"/>
    </source>
</evidence>
<keyword evidence="10" id="KW-0325">Glycoprotein</keyword>
<dbReference type="AlphaFoldDB" id="A0A8D0U138"/>
<dbReference type="Proteomes" id="UP000694726">
    <property type="component" value="Unplaced"/>
</dbReference>
<keyword evidence="9" id="KW-1015">Disulfide bond</keyword>
<feature type="transmembrane region" description="Helical" evidence="14">
    <location>
        <begin position="269"/>
        <end position="291"/>
    </location>
</feature>
<keyword evidence="8 14" id="KW-0472">Membrane</keyword>
<feature type="region of interest" description="Disordered" evidence="13">
    <location>
        <begin position="294"/>
        <end position="388"/>
    </location>
</feature>
<evidence type="ECO:0000256" key="3">
    <source>
        <dbReference type="ARBA" id="ARBA00018050"/>
    </source>
</evidence>
<dbReference type="GO" id="GO:0050776">
    <property type="term" value="P:regulation of immune response"/>
    <property type="evidence" value="ECO:0007669"/>
    <property type="project" value="InterPro"/>
</dbReference>
<comment type="similarity">
    <text evidence="2">Belongs to the DAP10 family.</text>
</comment>
<feature type="compositionally biased region" description="Gly residues" evidence="13">
    <location>
        <begin position="319"/>
        <end position="334"/>
    </location>
</feature>
<dbReference type="GO" id="GO:0016020">
    <property type="term" value="C:membrane"/>
    <property type="evidence" value="ECO:0007669"/>
    <property type="project" value="UniProtKB-SubCell"/>
</dbReference>
<comment type="subcellular location">
    <subcellularLocation>
        <location evidence="1">Membrane</location>
        <topology evidence="1">Single-pass type I membrane protein</topology>
    </subcellularLocation>
</comment>
<evidence type="ECO:0000256" key="2">
    <source>
        <dbReference type="ARBA" id="ARBA00006724"/>
    </source>
</evidence>
<dbReference type="Ensembl" id="ENSSSCT00015044223.1">
    <property type="protein sequence ID" value="ENSSSCP00015017484.1"/>
    <property type="gene ID" value="ENSSSCG00015033403.1"/>
</dbReference>
<dbReference type="GO" id="GO:0043548">
    <property type="term" value="F:phosphatidylinositol 3-kinase binding"/>
    <property type="evidence" value="ECO:0007669"/>
    <property type="project" value="InterPro"/>
</dbReference>
<organism evidence="15 16">
    <name type="scientific">Sus scrofa</name>
    <name type="common">Pig</name>
    <dbReference type="NCBI Taxonomy" id="9823"/>
    <lineage>
        <taxon>Eukaryota</taxon>
        <taxon>Metazoa</taxon>
        <taxon>Chordata</taxon>
        <taxon>Craniata</taxon>
        <taxon>Vertebrata</taxon>
        <taxon>Euteleostomi</taxon>
        <taxon>Mammalia</taxon>
        <taxon>Eutheria</taxon>
        <taxon>Laurasiatheria</taxon>
        <taxon>Artiodactyla</taxon>
        <taxon>Suina</taxon>
        <taxon>Suidae</taxon>
        <taxon>Sus</taxon>
    </lineage>
</organism>
<evidence type="ECO:0000256" key="5">
    <source>
        <dbReference type="ARBA" id="ARBA00022692"/>
    </source>
</evidence>
<sequence>GVLRAGPSPSAPLPCRLLGLVLWGGKLGLEWPPVLLLTAEFLSLLLGFCLSVSRGAPLPFGPSFALHLSRVDITSEDITFSFGNLLSLLIYLPYPSTVAAAQVTSGEKSTPLSLCGASDFRYCFPPPAAPKCGLTFLEHPQRLSRSPSDLPSPNRRLQRTHSPLWNSISPFSSPNRRPRDPATPPPEAYLQGYPPCPEHSPWGLGTHQPVSGSPLIPQGIWATQLQRDLLCPKPSHECLEPHPPRQPPSHLGPNPSGSCSGCGPLSLPLLAGLVAADAVVSLLIVVGVFVCGRPRSRPTQGEGRDGLGLKRVGVPREGGPQGGGPRASPGGSGETLGAVLGGTPEETPETGGPQGSGDVGGRWVVRPRALSPPPPEDGKIYINMPGRG</sequence>
<evidence type="ECO:0000313" key="16">
    <source>
        <dbReference type="Proteomes" id="UP000694726"/>
    </source>
</evidence>
<evidence type="ECO:0000256" key="9">
    <source>
        <dbReference type="ARBA" id="ARBA00023157"/>
    </source>
</evidence>
<evidence type="ECO:0000256" key="7">
    <source>
        <dbReference type="ARBA" id="ARBA00022989"/>
    </source>
</evidence>